<dbReference type="PIR" id="H75061">
    <property type="entry name" value="H75061"/>
</dbReference>
<sequence>MIKDNRLSYAFLGLFALFLLLSLASYSRPTSFSRQVIEGSIVEEGMLKHEGHLMNSTIYGEFASLGYYPTKITDYIVGDYRYRVTPKEDGNYTLKGLVSYYVTKGKGKVYLINETMFSYKGKLTNGMFEEKFTVNLSKINKRRSEISEALNLPRLSYEIKVVADIDRENGTFSQEMPVINDAASGLTYIDNTNIKKRNALTKTVKEELKFLGMRVSTARIVFPILAFISGVVALLAWEPRKRKWAIEARPTGIGERVIVNDMKSLKKIAGIVGSPIIHYETDGISVYGVIDGHVLYEYWEIRSEP</sequence>
<reference evidence="2" key="3">
    <citation type="journal article" date="2001" name="Genome Res.">
        <title>Genome evolution at the genus level: comparison of three complete genomes of hyperthermophilic archaea.</title>
        <authorList>
            <person name="Lecompte O."/>
            <person name="Ripp R."/>
            <person name="Puzos-Barbe V."/>
            <person name="Duprat S."/>
            <person name="Heilig R."/>
            <person name="Dietrich J."/>
            <person name="Thierry J.C."/>
            <person name="Poch O."/>
        </authorList>
    </citation>
    <scope>NUCLEOTIDE SEQUENCE</scope>
    <source>
        <strain evidence="2">Orsay</strain>
    </source>
</reference>
<dbReference type="PATRIC" id="fig|272844.11.peg.1582"/>
<keyword evidence="1" id="KW-1133">Transmembrane helix</keyword>
<organism evidence="2 4">
    <name type="scientific">Pyrococcus abyssi (strain GE5 / Orsay)</name>
    <dbReference type="NCBI Taxonomy" id="272844"/>
    <lineage>
        <taxon>Archaea</taxon>
        <taxon>Methanobacteriati</taxon>
        <taxon>Methanobacteriota</taxon>
        <taxon>Thermococci</taxon>
        <taxon>Thermococcales</taxon>
        <taxon>Thermococcaceae</taxon>
        <taxon>Pyrococcus</taxon>
    </lineage>
</organism>
<reference evidence="3 5" key="5">
    <citation type="journal article" date="2012" name="Curr. Microbiol.">
        <title>Re-annotation of two hyperthermophilic archaea Pyrococcus abyssi GE5 and Pyrococcus furiosus DSM 3638.</title>
        <authorList>
            <person name="Gao J."/>
            <person name="Wang J."/>
        </authorList>
    </citation>
    <scope>GENOME REANNOTATION</scope>
    <source>
        <strain evidence="3">GE5</strain>
        <strain evidence="5">GE5 / Orsay</strain>
    </source>
</reference>
<dbReference type="KEGG" id="pab:PAB0985"/>
<keyword evidence="1" id="KW-0472">Membrane</keyword>
<dbReference type="EMBL" id="AJ248287">
    <property type="protein sequence ID" value="CAB50389.1"/>
    <property type="molecule type" value="Genomic_DNA"/>
</dbReference>
<keyword evidence="1" id="KW-0812">Transmembrane</keyword>
<dbReference type="eggNOG" id="arCOG04474">
    <property type="taxonomic scope" value="Archaea"/>
</dbReference>
<accession>Q9UYM3</accession>
<gene>
    <name evidence="2" type="ordered locus">PAB0985</name>
</gene>
<evidence type="ECO:0000313" key="3">
    <source>
        <dbReference type="EMBL" id="CCE70936.1"/>
    </source>
</evidence>
<evidence type="ECO:0000313" key="2">
    <source>
        <dbReference type="EMBL" id="CAB50389.1"/>
    </source>
</evidence>
<dbReference type="Proteomes" id="UP000009139">
    <property type="component" value="Chromosome"/>
</dbReference>
<dbReference type="AlphaFoldDB" id="Q9UYM3"/>
<reference evidence="2" key="2">
    <citation type="journal article" date="2000" name="J. Mol. Biol.">
        <title>Archaeal homologs of eukaryotic methylation guide small nucleolar RNAs: lessons from the Pyrococcus genomes.</title>
        <authorList>
            <person name="Gaspin C."/>
            <person name="Cavaille J."/>
            <person name="Erauso G."/>
        </authorList>
    </citation>
    <scope>NUCLEOTIDE SEQUENCE</scope>
    <source>
        <strain evidence="2">Orsay</strain>
    </source>
</reference>
<reference evidence="2 4" key="4">
    <citation type="journal article" date="2003" name="Mol. Microbiol.">
        <title>An integrated analysis of the genome of the hyperthermophilic archaeon Pyrococcus abyssi.</title>
        <authorList>
            <person name="Cohen G."/>
            <person name="Barbe V."/>
            <person name="Flament D."/>
            <person name="Galperin M."/>
            <person name="Heilig R."/>
            <person name="Ripp R."/>
            <person name="Lecompte O."/>
            <person name="Prieur D."/>
            <person name="Poch O."/>
            <person name="Quellerou J."/>
            <person name="Thierry J.C."/>
            <person name="Van der Oost J."/>
            <person name="Weissenbach J."/>
            <person name="Zivanovic Y."/>
            <person name="Forterre P."/>
        </authorList>
    </citation>
    <scope>NUCLEOTIDE SEQUENCE [LARGE SCALE GENOMIC DNA]</scope>
    <source>
        <strain evidence="4">GE5 / Orsay</strain>
        <strain evidence="2">Orsay</strain>
    </source>
</reference>
<evidence type="ECO:0000256" key="1">
    <source>
        <dbReference type="SAM" id="Phobius"/>
    </source>
</evidence>
<evidence type="ECO:0000313" key="5">
    <source>
        <dbReference type="Proteomes" id="UP000009139"/>
    </source>
</evidence>
<dbReference type="EMBL" id="HE613800">
    <property type="protein sequence ID" value="CCE70936.1"/>
    <property type="molecule type" value="Genomic_DNA"/>
</dbReference>
<evidence type="ECO:0000313" key="4">
    <source>
        <dbReference type="Proteomes" id="UP000000810"/>
    </source>
</evidence>
<dbReference type="STRING" id="272844.PAB0985"/>
<proteinExistence type="predicted"/>
<dbReference type="Proteomes" id="UP000000810">
    <property type="component" value="Chromosome"/>
</dbReference>
<dbReference type="RefSeq" id="WP_010868602.1">
    <property type="nucleotide sequence ID" value="NC_000868.1"/>
</dbReference>
<reference evidence="2" key="1">
    <citation type="submission" date="1999-07" db="EMBL/GenBank/DDBJ databases">
        <authorList>
            <person name="Genoscope"/>
        </authorList>
    </citation>
    <scope>NUCLEOTIDE SEQUENCE</scope>
    <source>
        <strain evidence="2">Orsay</strain>
    </source>
</reference>
<keyword evidence="4" id="KW-1185">Reference proteome</keyword>
<protein>
    <submittedName>
        <fullName evidence="2">Uncharacterized protein</fullName>
    </submittedName>
</protein>
<dbReference type="HOGENOM" id="CLU_075238_0_0_2"/>
<dbReference type="OrthoDB" id="86028at2157"/>
<feature type="transmembrane region" description="Helical" evidence="1">
    <location>
        <begin position="220"/>
        <end position="237"/>
    </location>
</feature>
<name>Q9UYM3_PYRAB</name>